<reference evidence="1" key="1">
    <citation type="journal article" date="2023" name="bioRxiv">
        <title>Improved chromosome-level genome assembly for marigold (Tagetes erecta).</title>
        <authorList>
            <person name="Jiang F."/>
            <person name="Yuan L."/>
            <person name="Wang S."/>
            <person name="Wang H."/>
            <person name="Xu D."/>
            <person name="Wang A."/>
            <person name="Fan W."/>
        </authorList>
    </citation>
    <scope>NUCLEOTIDE SEQUENCE</scope>
    <source>
        <strain evidence="1">WSJ</strain>
        <tissue evidence="1">Leaf</tissue>
    </source>
</reference>
<dbReference type="EMBL" id="JAUHHV010000007">
    <property type="protein sequence ID" value="KAK1418050.1"/>
    <property type="molecule type" value="Genomic_DNA"/>
</dbReference>
<proteinExistence type="predicted"/>
<evidence type="ECO:0000313" key="2">
    <source>
        <dbReference type="Proteomes" id="UP001229421"/>
    </source>
</evidence>
<keyword evidence="2" id="KW-1185">Reference proteome</keyword>
<protein>
    <submittedName>
        <fullName evidence="1">Uncharacterized protein</fullName>
    </submittedName>
</protein>
<gene>
    <name evidence="1" type="ORF">QVD17_27187</name>
</gene>
<sequence>MENTTLLAASVSVEMRHSINILTLDDFILRGISSNTWSAVQSGLSPENFIDFGLMFKVFTTKYKRVLTPEKSRSID</sequence>
<name>A0AAD8NJ57_TARER</name>
<organism evidence="1 2">
    <name type="scientific">Tagetes erecta</name>
    <name type="common">African marigold</name>
    <dbReference type="NCBI Taxonomy" id="13708"/>
    <lineage>
        <taxon>Eukaryota</taxon>
        <taxon>Viridiplantae</taxon>
        <taxon>Streptophyta</taxon>
        <taxon>Embryophyta</taxon>
        <taxon>Tracheophyta</taxon>
        <taxon>Spermatophyta</taxon>
        <taxon>Magnoliopsida</taxon>
        <taxon>eudicotyledons</taxon>
        <taxon>Gunneridae</taxon>
        <taxon>Pentapetalae</taxon>
        <taxon>asterids</taxon>
        <taxon>campanulids</taxon>
        <taxon>Asterales</taxon>
        <taxon>Asteraceae</taxon>
        <taxon>Asteroideae</taxon>
        <taxon>Heliantheae alliance</taxon>
        <taxon>Tageteae</taxon>
        <taxon>Tagetes</taxon>
    </lineage>
</organism>
<dbReference type="Proteomes" id="UP001229421">
    <property type="component" value="Unassembled WGS sequence"/>
</dbReference>
<accession>A0AAD8NJ57</accession>
<comment type="caution">
    <text evidence="1">The sequence shown here is derived from an EMBL/GenBank/DDBJ whole genome shotgun (WGS) entry which is preliminary data.</text>
</comment>
<dbReference type="AlphaFoldDB" id="A0AAD8NJ57"/>
<evidence type="ECO:0000313" key="1">
    <source>
        <dbReference type="EMBL" id="KAK1418050.1"/>
    </source>
</evidence>